<evidence type="ECO:0000256" key="1">
    <source>
        <dbReference type="SAM" id="MobiDB-lite"/>
    </source>
</evidence>
<feature type="compositionally biased region" description="Polar residues" evidence="1">
    <location>
        <begin position="204"/>
        <end position="218"/>
    </location>
</feature>
<dbReference type="VEuPathDB" id="FungiDB:FOZG_06072"/>
<dbReference type="VEuPathDB" id="FungiDB:FOC1_g10007966"/>
<evidence type="ECO:0000313" key="3">
    <source>
        <dbReference type="EMBL" id="RKK79539.1"/>
    </source>
</evidence>
<dbReference type="VEuPathDB" id="FungiDB:FOMG_05922"/>
<dbReference type="VEuPathDB" id="FungiDB:FOIG_00237"/>
<organism evidence="3 4">
    <name type="scientific">Fusarium oxysporum</name>
    <name type="common">Fusarium vascular wilt</name>
    <dbReference type="NCBI Taxonomy" id="5507"/>
    <lineage>
        <taxon>Eukaryota</taxon>
        <taxon>Fungi</taxon>
        <taxon>Dikarya</taxon>
        <taxon>Ascomycota</taxon>
        <taxon>Pezizomycotina</taxon>
        <taxon>Sordariomycetes</taxon>
        <taxon>Hypocreomycetidae</taxon>
        <taxon>Hypocreales</taxon>
        <taxon>Nectriaceae</taxon>
        <taxon>Fusarium</taxon>
        <taxon>Fusarium oxysporum species complex</taxon>
    </lineage>
</organism>
<evidence type="ECO:0000259" key="2">
    <source>
        <dbReference type="Pfam" id="PF06985"/>
    </source>
</evidence>
<accession>A0A420NH04</accession>
<reference evidence="3 4" key="1">
    <citation type="journal article" date="2018" name="Sci. Rep.">
        <title>Characterisation of pathogen-specific regions and novel effector candidates in Fusarium oxysporum f. sp. cepae.</title>
        <authorList>
            <person name="Armitage A.D."/>
            <person name="Taylor A."/>
            <person name="Sobczyk M.K."/>
            <person name="Baxter L."/>
            <person name="Greenfield B.P."/>
            <person name="Bates H.J."/>
            <person name="Wilson F."/>
            <person name="Jackson A.C."/>
            <person name="Ott S."/>
            <person name="Harrison R.J."/>
            <person name="Clarkson J.P."/>
        </authorList>
    </citation>
    <scope>NUCLEOTIDE SEQUENCE [LARGE SCALE GENOMIC DNA]</scope>
    <source>
        <strain evidence="3 4">Fo_A28</strain>
    </source>
</reference>
<protein>
    <recommendedName>
        <fullName evidence="2">Heterokaryon incompatibility domain-containing protein</fullName>
    </recommendedName>
</protein>
<dbReference type="InterPro" id="IPR052895">
    <property type="entry name" value="HetReg/Transcr_Mod"/>
</dbReference>
<dbReference type="AlphaFoldDB" id="A0A420NH04"/>
<dbReference type="EMBL" id="MRCY01000752">
    <property type="protein sequence ID" value="RKK79539.1"/>
    <property type="molecule type" value="Genomic_DNA"/>
</dbReference>
<dbReference type="Proteomes" id="UP000285860">
    <property type="component" value="Unassembled WGS sequence"/>
</dbReference>
<dbReference type="InterPro" id="IPR010730">
    <property type="entry name" value="HET"/>
</dbReference>
<name>A0A420NH04_FUSOX</name>
<dbReference type="PANTHER" id="PTHR24148">
    <property type="entry name" value="ANKYRIN REPEAT DOMAIN-CONTAINING PROTEIN 39 HOMOLOG-RELATED"/>
    <property type="match status" value="1"/>
</dbReference>
<gene>
    <name evidence="3" type="ORF">BFJ68_g17806</name>
</gene>
<dbReference type="VEuPathDB" id="FungiDB:HZS61_002292"/>
<evidence type="ECO:0000313" key="4">
    <source>
        <dbReference type="Proteomes" id="UP000285860"/>
    </source>
</evidence>
<sequence length="760" mass="85065">MLPHALLEKDLKRIEEYFQREGLGCGHLDDQRSEGAIQADFEQSRWKCDWFNFQPRQEHTTLPNIISSTGEVSSQRGRGTTCLDKTEDEQQHPGSGKPCGESTHGFKKPSEAEQSHSHQTTETILDEAKVPDINVDDGVAEPPFSGQPATQNVEPDTSESPTNSGTSSCRGRTLWPCRQKGRSPSATPSTHYFEKADREASYSPPRSTHSQKQGQSFMNMGGGWMTVPPPMTIFYGDDTEDTKYFGELCVSRYLESFLGKGVYQSKQHWTSPLCFRRDIPRYTAEPYTSTSTFTIENTAGKLRDAIISCEHIPSNALAECITVHIEVCTTKHGLDMRFGLPVSQYEKLKKMHLRRQTGAVDVYILARVYRVRENPTIAMFADPWQLHLDGAITLETVHNFTGRIDKSTPTMLPEAVAPVSLTAGTSKIYDGLALGLGKIRLLKLQHVDDDSTPLGGSLEVADVDDLKLDNGFWAISYAWGHGPEGLSTFTTEKGKVPITESLASCLICLRRKRVDAYIWVDALCINQQDSDEKSIQVRRLGSLYKKAARVIVWLGNDGGMDEPSPEIEWMAEVHRPLCSPGNRCRTRRAAPLANPTPPDPADERWGGVNKLLQRSWFTRAWIVQELAMGGDVSIMSGRSEMKWDCFMESLMECERHFNLGDRTAAAANPKLGAIFLKSSAPAIALHHTRQMYQHAKKIPFLRLLEMFAYTNSSKPRDKMFSLLNLAADPYLSEEDFDPDYHPGPPSGHPYQCCIAVFMKF</sequence>
<dbReference type="VEuPathDB" id="FungiDB:FOC4_g10004298"/>
<feature type="region of interest" description="Disordered" evidence="1">
    <location>
        <begin position="61"/>
        <end position="218"/>
    </location>
</feature>
<dbReference type="Pfam" id="PF06985">
    <property type="entry name" value="HET"/>
    <property type="match status" value="1"/>
</dbReference>
<feature type="compositionally biased region" description="Polar residues" evidence="1">
    <location>
        <begin position="61"/>
        <end position="78"/>
    </location>
</feature>
<proteinExistence type="predicted"/>
<feature type="domain" description="Heterokaryon incompatibility" evidence="2">
    <location>
        <begin position="473"/>
        <end position="625"/>
    </location>
</feature>
<comment type="caution">
    <text evidence="3">The sequence shown here is derived from an EMBL/GenBank/DDBJ whole genome shotgun (WGS) entry which is preliminary data.</text>
</comment>
<feature type="compositionally biased region" description="Polar residues" evidence="1">
    <location>
        <begin position="147"/>
        <end position="170"/>
    </location>
</feature>
<dbReference type="VEuPathDB" id="FungiDB:FOXG_21892"/>
<dbReference type="PANTHER" id="PTHR24148:SF64">
    <property type="entry name" value="HETEROKARYON INCOMPATIBILITY DOMAIN-CONTAINING PROTEIN"/>
    <property type="match status" value="1"/>
</dbReference>